<reference evidence="3 4" key="1">
    <citation type="submission" date="2018-06" db="EMBL/GenBank/DDBJ databases">
        <title>Pseudomonas diversity within urban Lake Michigan freshwaters.</title>
        <authorList>
            <person name="Batrich M."/>
            <person name="Hatzopoulos T."/>
            <person name="Putonti C."/>
        </authorList>
    </citation>
    <scope>NUCLEOTIDE SEQUENCE [LARGE SCALE GENOMIC DNA]</scope>
    <source>
        <strain evidence="3 4">MB-090714</strain>
    </source>
</reference>
<evidence type="ECO:0008006" key="5">
    <source>
        <dbReference type="Google" id="ProtNLM"/>
    </source>
</evidence>
<evidence type="ECO:0000256" key="2">
    <source>
        <dbReference type="SAM" id="SignalP"/>
    </source>
</evidence>
<dbReference type="Proteomes" id="UP000248146">
    <property type="component" value="Unassembled WGS sequence"/>
</dbReference>
<protein>
    <recommendedName>
        <fullName evidence="5">Lipoprotein</fullName>
    </recommendedName>
</protein>
<dbReference type="RefSeq" id="WP_110683368.1">
    <property type="nucleotide sequence ID" value="NZ_QJRX01000008.1"/>
</dbReference>
<keyword evidence="2" id="KW-0732">Signal</keyword>
<dbReference type="AlphaFoldDB" id="A0A2V4KP55"/>
<accession>A0A2V4KP55</accession>
<feature type="region of interest" description="Disordered" evidence="1">
    <location>
        <begin position="57"/>
        <end position="85"/>
    </location>
</feature>
<evidence type="ECO:0000256" key="1">
    <source>
        <dbReference type="SAM" id="MobiDB-lite"/>
    </source>
</evidence>
<gene>
    <name evidence="3" type="ORF">DMO17_15420</name>
</gene>
<proteinExistence type="predicted"/>
<comment type="caution">
    <text evidence="3">The sequence shown here is derived from an EMBL/GenBank/DDBJ whole genome shotgun (WGS) entry which is preliminary data.</text>
</comment>
<dbReference type="PROSITE" id="PS51257">
    <property type="entry name" value="PROKAR_LIPOPROTEIN"/>
    <property type="match status" value="1"/>
</dbReference>
<organism evidence="3 4">
    <name type="scientific">Aquipseudomonas alcaligenes</name>
    <name type="common">Pseudomonas alcaligenes</name>
    <dbReference type="NCBI Taxonomy" id="43263"/>
    <lineage>
        <taxon>Bacteria</taxon>
        <taxon>Pseudomonadati</taxon>
        <taxon>Pseudomonadota</taxon>
        <taxon>Gammaproteobacteria</taxon>
        <taxon>Pseudomonadales</taxon>
        <taxon>Pseudomonadaceae</taxon>
        <taxon>Aquipseudomonas</taxon>
    </lineage>
</organism>
<evidence type="ECO:0000313" key="4">
    <source>
        <dbReference type="Proteomes" id="UP000248146"/>
    </source>
</evidence>
<feature type="signal peptide" evidence="2">
    <location>
        <begin position="1"/>
        <end position="20"/>
    </location>
</feature>
<name>A0A2V4KP55_AQUAC</name>
<evidence type="ECO:0000313" key="3">
    <source>
        <dbReference type="EMBL" id="PYC21848.1"/>
    </source>
</evidence>
<sequence>MIRPLSSLVLVTLLAGCASAEQNQLLGDMLSRAMQETSLSGADQGLAVKTVQVAAQGAGQASSATRSEGNGSAAAEPAADAEADW</sequence>
<dbReference type="EMBL" id="QJRX01000008">
    <property type="protein sequence ID" value="PYC21848.1"/>
    <property type="molecule type" value="Genomic_DNA"/>
</dbReference>
<feature type="chain" id="PRO_5015896638" description="Lipoprotein" evidence="2">
    <location>
        <begin position="21"/>
        <end position="85"/>
    </location>
</feature>